<dbReference type="SUPFAM" id="SSF54197">
    <property type="entry name" value="HIT-like"/>
    <property type="match status" value="1"/>
</dbReference>
<organism evidence="1 2">
    <name type="scientific">Actinocatenispora comari</name>
    <dbReference type="NCBI Taxonomy" id="2807577"/>
    <lineage>
        <taxon>Bacteria</taxon>
        <taxon>Bacillati</taxon>
        <taxon>Actinomycetota</taxon>
        <taxon>Actinomycetes</taxon>
        <taxon>Micromonosporales</taxon>
        <taxon>Micromonosporaceae</taxon>
        <taxon>Actinocatenispora</taxon>
    </lineage>
</organism>
<sequence length="86" mass="9581">MSRALRASVDCAKTYVVEFSEHPDHRHVHVHVIPRSPHLPDDQLGPGIFRNLGVDADRRVPEERMNEIAGMVLKHLPVPSGDAQDG</sequence>
<accession>A0A8J4AMW7</accession>
<keyword evidence="2" id="KW-1185">Reference proteome</keyword>
<evidence type="ECO:0000313" key="2">
    <source>
        <dbReference type="Proteomes" id="UP000614996"/>
    </source>
</evidence>
<evidence type="ECO:0008006" key="3">
    <source>
        <dbReference type="Google" id="ProtNLM"/>
    </source>
</evidence>
<name>A0A8J4AMW7_9ACTN</name>
<evidence type="ECO:0000313" key="1">
    <source>
        <dbReference type="EMBL" id="GIL31758.1"/>
    </source>
</evidence>
<dbReference type="EMBL" id="BOPO01000150">
    <property type="protein sequence ID" value="GIL31758.1"/>
    <property type="molecule type" value="Genomic_DNA"/>
</dbReference>
<comment type="caution">
    <text evidence="1">The sequence shown here is derived from an EMBL/GenBank/DDBJ whole genome shotgun (WGS) entry which is preliminary data.</text>
</comment>
<protein>
    <recommendedName>
        <fullName evidence="3">HIT domain-containing protein</fullName>
    </recommendedName>
</protein>
<dbReference type="RefSeq" id="WP_207129325.1">
    <property type="nucleotide sequence ID" value="NZ_BOPO01000150.1"/>
</dbReference>
<proteinExistence type="predicted"/>
<dbReference type="AlphaFoldDB" id="A0A8J4AMW7"/>
<dbReference type="Proteomes" id="UP000614996">
    <property type="component" value="Unassembled WGS sequence"/>
</dbReference>
<dbReference type="InterPro" id="IPR036265">
    <property type="entry name" value="HIT-like_sf"/>
</dbReference>
<gene>
    <name evidence="1" type="ORF">NUM_70120</name>
</gene>
<reference evidence="2" key="1">
    <citation type="journal article" date="2021" name="Int. J. Syst. Evol. Microbiol.">
        <title>Actinocatenispora comari sp. nov., an endophytic actinomycete isolated from aerial parts of Comarum salesowianum.</title>
        <authorList>
            <person name="Oyunbileg N."/>
            <person name="Iizaka Y."/>
            <person name="Hamada M."/>
            <person name="Davaapurev B.O."/>
            <person name="Fukumoto A."/>
            <person name="Tsetseg B."/>
            <person name="Kato F."/>
            <person name="Tamura T."/>
            <person name="Batkhuu J."/>
            <person name="Anzai Y."/>
        </authorList>
    </citation>
    <scope>NUCLEOTIDE SEQUENCE [LARGE SCALE GENOMIC DNA]</scope>
    <source>
        <strain evidence="2">NUM-2625</strain>
    </source>
</reference>